<gene>
    <name evidence="5" type="ORF">RI129_012646</name>
</gene>
<sequence>MFSVCFLTIGGKIVCVPRRKSNIPRITSSGNRKISSLLSSSRGAPDLDEAGEESARSVSYEPNQNWLQISCGTLSFFVGETKFEPGHYSYPFTFNLPGDLPSSMDSTYGNVKYKAKAKVDKEWSIDYTCKKFFTVYTCNYLSTMFCVTVTSPIELVEEKIPSSLSVNGPIRLTVNLPKDCYAPNDMVTFVAKIKNDSSTTVKELRFEIVQKFSFQNNTKSREDILSGSEEFAVIDSVVEPHTEKLWDLELRVPANTFIGTLPNCETIKVHWILKGEVRLPFPHRNMNIEVPLILGSNAAPTQVL</sequence>
<evidence type="ECO:0000256" key="3">
    <source>
        <dbReference type="SAM" id="MobiDB-lite"/>
    </source>
</evidence>
<dbReference type="InterPro" id="IPR014752">
    <property type="entry name" value="Arrestin-like_C"/>
</dbReference>
<evidence type="ECO:0000313" key="6">
    <source>
        <dbReference type="Proteomes" id="UP001329430"/>
    </source>
</evidence>
<dbReference type="SMART" id="SM01017">
    <property type="entry name" value="Arrestin_C"/>
    <property type="match status" value="1"/>
</dbReference>
<keyword evidence="2" id="KW-0716">Sensory transduction</keyword>
<dbReference type="PANTHER" id="PTHR11188">
    <property type="entry name" value="ARRESTIN DOMAIN CONTAINING PROTEIN"/>
    <property type="match status" value="1"/>
</dbReference>
<proteinExistence type="inferred from homology"/>
<keyword evidence="6" id="KW-1185">Reference proteome</keyword>
<comment type="similarity">
    <text evidence="1">Belongs to the arrestin family.</text>
</comment>
<evidence type="ECO:0000313" key="5">
    <source>
        <dbReference type="EMBL" id="KAK5638351.1"/>
    </source>
</evidence>
<dbReference type="Gene3D" id="2.60.40.640">
    <property type="match status" value="2"/>
</dbReference>
<accession>A0AAN7V387</accession>
<dbReference type="InterPro" id="IPR050357">
    <property type="entry name" value="Arrestin_domain-protein"/>
</dbReference>
<dbReference type="GO" id="GO:0005737">
    <property type="term" value="C:cytoplasm"/>
    <property type="evidence" value="ECO:0007669"/>
    <property type="project" value="TreeGrafter"/>
</dbReference>
<dbReference type="InterPro" id="IPR011022">
    <property type="entry name" value="Arrestin_C-like"/>
</dbReference>
<comment type="caution">
    <text evidence="5">The sequence shown here is derived from an EMBL/GenBank/DDBJ whole genome shotgun (WGS) entry which is preliminary data.</text>
</comment>
<evidence type="ECO:0000256" key="2">
    <source>
        <dbReference type="ARBA" id="ARBA00022606"/>
    </source>
</evidence>
<dbReference type="SUPFAM" id="SSF81296">
    <property type="entry name" value="E set domains"/>
    <property type="match status" value="2"/>
</dbReference>
<evidence type="ECO:0000256" key="1">
    <source>
        <dbReference type="ARBA" id="ARBA00005298"/>
    </source>
</evidence>
<dbReference type="EMBL" id="JAVRBK010000010">
    <property type="protein sequence ID" value="KAK5638351.1"/>
    <property type="molecule type" value="Genomic_DNA"/>
</dbReference>
<dbReference type="GO" id="GO:0015031">
    <property type="term" value="P:protein transport"/>
    <property type="evidence" value="ECO:0007669"/>
    <property type="project" value="TreeGrafter"/>
</dbReference>
<name>A0AAN7V387_9COLE</name>
<protein>
    <recommendedName>
        <fullName evidence="4">Arrestin C-terminal-like domain-containing protein</fullName>
    </recommendedName>
</protein>
<evidence type="ECO:0000259" key="4">
    <source>
        <dbReference type="SMART" id="SM01017"/>
    </source>
</evidence>
<dbReference type="Proteomes" id="UP001329430">
    <property type="component" value="Chromosome 10"/>
</dbReference>
<dbReference type="Pfam" id="PF00339">
    <property type="entry name" value="Arrestin_N"/>
    <property type="match status" value="1"/>
</dbReference>
<dbReference type="InterPro" id="IPR014756">
    <property type="entry name" value="Ig_E-set"/>
</dbReference>
<dbReference type="AlphaFoldDB" id="A0AAN7V387"/>
<dbReference type="PANTHER" id="PTHR11188:SF17">
    <property type="entry name" value="FI21816P1"/>
    <property type="match status" value="1"/>
</dbReference>
<organism evidence="5 6">
    <name type="scientific">Pyrocoelia pectoralis</name>
    <dbReference type="NCBI Taxonomy" id="417401"/>
    <lineage>
        <taxon>Eukaryota</taxon>
        <taxon>Metazoa</taxon>
        <taxon>Ecdysozoa</taxon>
        <taxon>Arthropoda</taxon>
        <taxon>Hexapoda</taxon>
        <taxon>Insecta</taxon>
        <taxon>Pterygota</taxon>
        <taxon>Neoptera</taxon>
        <taxon>Endopterygota</taxon>
        <taxon>Coleoptera</taxon>
        <taxon>Polyphaga</taxon>
        <taxon>Elateriformia</taxon>
        <taxon>Elateroidea</taxon>
        <taxon>Lampyridae</taxon>
        <taxon>Lampyrinae</taxon>
        <taxon>Pyrocoelia</taxon>
    </lineage>
</organism>
<feature type="domain" description="Arrestin C-terminal-like" evidence="4">
    <location>
        <begin position="166"/>
        <end position="299"/>
    </location>
</feature>
<dbReference type="Pfam" id="PF02752">
    <property type="entry name" value="Arrestin_C"/>
    <property type="match status" value="1"/>
</dbReference>
<dbReference type="InterPro" id="IPR011021">
    <property type="entry name" value="Arrestin-like_N"/>
</dbReference>
<reference evidence="5 6" key="1">
    <citation type="journal article" date="2024" name="Insects">
        <title>An Improved Chromosome-Level Genome Assembly of the Firefly Pyrocoelia pectoralis.</title>
        <authorList>
            <person name="Fu X."/>
            <person name="Meyer-Rochow V.B."/>
            <person name="Ballantyne L."/>
            <person name="Zhu X."/>
        </authorList>
    </citation>
    <scope>NUCLEOTIDE SEQUENCE [LARGE SCALE GENOMIC DNA]</scope>
    <source>
        <strain evidence="5">XCY_ONT2</strain>
    </source>
</reference>
<feature type="region of interest" description="Disordered" evidence="3">
    <location>
        <begin position="34"/>
        <end position="54"/>
    </location>
</feature>